<keyword evidence="2" id="KW-1185">Reference proteome</keyword>
<evidence type="ECO:0000313" key="1">
    <source>
        <dbReference type="EMBL" id="ETN77155.1"/>
    </source>
</evidence>
<gene>
    <name evidence="1" type="ORF">NECAME_03255</name>
</gene>
<evidence type="ECO:0000313" key="2">
    <source>
        <dbReference type="Proteomes" id="UP000053676"/>
    </source>
</evidence>
<name>W2T547_NECAM</name>
<organism evidence="1 2">
    <name type="scientific">Necator americanus</name>
    <name type="common">Human hookworm</name>
    <dbReference type="NCBI Taxonomy" id="51031"/>
    <lineage>
        <taxon>Eukaryota</taxon>
        <taxon>Metazoa</taxon>
        <taxon>Ecdysozoa</taxon>
        <taxon>Nematoda</taxon>
        <taxon>Chromadorea</taxon>
        <taxon>Rhabditida</taxon>
        <taxon>Rhabditina</taxon>
        <taxon>Rhabditomorpha</taxon>
        <taxon>Strongyloidea</taxon>
        <taxon>Ancylostomatidae</taxon>
        <taxon>Bunostominae</taxon>
        <taxon>Necator</taxon>
    </lineage>
</organism>
<sequence>MVHEKKVERAAFEDTRDGSITWSKGNAPELQEILGTEQERNNQKKKKDKFVTGGLRCSNCTETWPI</sequence>
<dbReference type="EMBL" id="KI660189">
    <property type="protein sequence ID" value="ETN77155.1"/>
    <property type="molecule type" value="Genomic_DNA"/>
</dbReference>
<proteinExistence type="predicted"/>
<reference evidence="2" key="1">
    <citation type="journal article" date="2014" name="Nat. Genet.">
        <title>Genome of the human hookworm Necator americanus.</title>
        <authorList>
            <person name="Tang Y.T."/>
            <person name="Gao X."/>
            <person name="Rosa B.A."/>
            <person name="Abubucker S."/>
            <person name="Hallsworth-Pepin K."/>
            <person name="Martin J."/>
            <person name="Tyagi R."/>
            <person name="Heizer E."/>
            <person name="Zhang X."/>
            <person name="Bhonagiri-Palsikar V."/>
            <person name="Minx P."/>
            <person name="Warren W.C."/>
            <person name="Wang Q."/>
            <person name="Zhan B."/>
            <person name="Hotez P.J."/>
            <person name="Sternberg P.W."/>
            <person name="Dougall A."/>
            <person name="Gaze S.T."/>
            <person name="Mulvenna J."/>
            <person name="Sotillo J."/>
            <person name="Ranganathan S."/>
            <person name="Rabelo E.M."/>
            <person name="Wilson R.K."/>
            <person name="Felgner P.L."/>
            <person name="Bethony J."/>
            <person name="Hawdon J.M."/>
            <person name="Gasser R.B."/>
            <person name="Loukas A."/>
            <person name="Mitreva M."/>
        </authorList>
    </citation>
    <scope>NUCLEOTIDE SEQUENCE [LARGE SCALE GENOMIC DNA]</scope>
</reference>
<dbReference type="KEGG" id="nai:NECAME_03255"/>
<dbReference type="AlphaFoldDB" id="W2T547"/>
<dbReference type="Proteomes" id="UP000053676">
    <property type="component" value="Unassembled WGS sequence"/>
</dbReference>
<protein>
    <submittedName>
        <fullName evidence="1">Uncharacterized protein</fullName>
    </submittedName>
</protein>
<accession>W2T547</accession>